<proteinExistence type="predicted"/>
<name>A0ABY9GLH9_9PSED</name>
<dbReference type="EMBL" id="CP117430">
    <property type="protein sequence ID" value="WLI16514.1"/>
    <property type="molecule type" value="Genomic_DNA"/>
</dbReference>
<reference evidence="1 2" key="1">
    <citation type="submission" date="2023-02" db="EMBL/GenBank/DDBJ databases">
        <title>Evolution of Hrp T3SS in non-pathogenic Pseudomonas fluorescens.</title>
        <authorList>
            <person name="Liao K."/>
            <person name="Wei H."/>
            <person name="Gu Y."/>
        </authorList>
    </citation>
    <scope>NUCLEOTIDE SEQUENCE [LARGE SCALE GENOMIC DNA]</scope>
    <source>
        <strain evidence="1 2">FP607</strain>
    </source>
</reference>
<evidence type="ECO:0000313" key="1">
    <source>
        <dbReference type="EMBL" id="WLI16514.1"/>
    </source>
</evidence>
<organism evidence="1 2">
    <name type="scientific">Pseudomonas wuhanensis</name>
    <dbReference type="NCBI Taxonomy" id="2954098"/>
    <lineage>
        <taxon>Bacteria</taxon>
        <taxon>Pseudomonadati</taxon>
        <taxon>Pseudomonadota</taxon>
        <taxon>Gammaproteobacteria</taxon>
        <taxon>Pseudomonadales</taxon>
        <taxon>Pseudomonadaceae</taxon>
        <taxon>Pseudomonas</taxon>
    </lineage>
</organism>
<evidence type="ECO:0000313" key="2">
    <source>
        <dbReference type="Proteomes" id="UP001230768"/>
    </source>
</evidence>
<dbReference type="Proteomes" id="UP001230768">
    <property type="component" value="Chromosome"/>
</dbReference>
<dbReference type="RefSeq" id="WP_305422167.1">
    <property type="nucleotide sequence ID" value="NZ_CP117430.1"/>
</dbReference>
<keyword evidence="2" id="KW-1185">Reference proteome</keyword>
<gene>
    <name evidence="1" type="ORF">PSH88_19620</name>
</gene>
<accession>A0ABY9GLH9</accession>
<protein>
    <submittedName>
        <fullName evidence="1">Uncharacterized protein</fullName>
    </submittedName>
</protein>
<sequence>MTWADAYRYLAYHYEKQLKAENYNVTVMTQADGTLEVVAEEVVW</sequence>